<protein>
    <recommendedName>
        <fullName evidence="8">Ribonuclease R</fullName>
        <shortName evidence="8">RNase R</shortName>
        <ecNumber evidence="8">3.1.13.1</ecNumber>
    </recommendedName>
</protein>
<dbReference type="CDD" id="cd04471">
    <property type="entry name" value="S1_RNase_R"/>
    <property type="match status" value="1"/>
</dbReference>
<dbReference type="InterPro" id="IPR001900">
    <property type="entry name" value="RNase_II/R"/>
</dbReference>
<dbReference type="SMART" id="SM00955">
    <property type="entry name" value="RNB"/>
    <property type="match status" value="1"/>
</dbReference>
<proteinExistence type="inferred from homology"/>
<dbReference type="EC" id="3.1.13.1" evidence="8"/>
<dbReference type="EMBL" id="JBELOE010000270">
    <property type="protein sequence ID" value="MER2493889.1"/>
    <property type="molecule type" value="Genomic_DNA"/>
</dbReference>
<dbReference type="SMART" id="SM00357">
    <property type="entry name" value="CSP"/>
    <property type="match status" value="1"/>
</dbReference>
<dbReference type="InterPro" id="IPR004476">
    <property type="entry name" value="RNase_II/RNase_R"/>
</dbReference>
<dbReference type="RefSeq" id="WP_350402912.1">
    <property type="nucleotide sequence ID" value="NZ_JBELOE010000270.1"/>
</dbReference>
<dbReference type="PROSITE" id="PS50126">
    <property type="entry name" value="S1"/>
    <property type="match status" value="1"/>
</dbReference>
<evidence type="ECO:0000256" key="1">
    <source>
        <dbReference type="ARBA" id="ARBA00001849"/>
    </source>
</evidence>
<dbReference type="InterPro" id="IPR003029">
    <property type="entry name" value="S1_domain"/>
</dbReference>
<feature type="domain" description="S1 motif" evidence="9">
    <location>
        <begin position="663"/>
        <end position="742"/>
    </location>
</feature>
<keyword evidence="7 8" id="KW-0694">RNA-binding</keyword>
<name>A0ABV1RLW7_9ALTE</name>
<sequence length="745" mass="83927">MNYNPTAQPSNLTTYENPIPGREFILSLFGKMKQYLNREQIAQALDLAPEQKEALRRRLRAMERDGQLSFTRNYGYQLIAADALVTGVIKIHPDGFGFVSHSASEKDLFLPKNQLTHVFDGDLVQVLQGTNDEHKRAVHKLIKVLERNTVEVVGKLKKQGENYFLQSDNVKFWQSIQVDKQQLMSAKPGEYVNTRIIQYPNFRQTTLVKITEVLGAPQSIGMETKLALRKYGLIEKWDSQLLQHAKTFGHTVASKDMVSRTDFRSLPFVTIDGADAKDFDDAVYCQQVALGGWRLWVAIADVSHYVKPGDCLDVEAQSRATSIYCPGQVIPMLPESLSNGLCSLNPHQDRLVLVCEMTIDDKGNVLRSEFIEGLIRSHARLTYQQANAILVNPQSKTSKKVIESMPVIATHLKNLHALYLQLSAVRQQRGAIEFETKETTLKLNKNRKIVKIDTIQRNDAHRMIEAFMLCANVAAGTFLAQHKIPSLFRIHAGPQQKKLTALRAYLAQKGLALGGAEKPSSNHYNELLNKIKHRDDASVIRTLLLRSQSQAEYSADNQGHFGLAYETYAHFTSPIRRYPDLLTHRAIRAKIRSGKDSRVSRIVNLLTGGRLNNKALERNGYPYNSEAIAQLSKHCSNQSRQAEDVSREVAAALKCQYMQQFIGNQFDATISGVTSFGIFVTLDDSHIEGLIPLSSLNQHKCHYDAEKLQLTCGRLNFAMGDKVVVVLRQVDTQQKKIDFSLLFHT</sequence>
<keyword evidence="11" id="KW-1185">Reference proteome</keyword>
<dbReference type="Proteomes" id="UP001467690">
    <property type="component" value="Unassembled WGS sequence"/>
</dbReference>
<dbReference type="Pfam" id="PF08206">
    <property type="entry name" value="OB_RNB"/>
    <property type="match status" value="1"/>
</dbReference>
<dbReference type="InterPro" id="IPR011805">
    <property type="entry name" value="RNase_R"/>
</dbReference>
<evidence type="ECO:0000256" key="7">
    <source>
        <dbReference type="ARBA" id="ARBA00022884"/>
    </source>
</evidence>
<evidence type="ECO:0000256" key="4">
    <source>
        <dbReference type="ARBA" id="ARBA00022722"/>
    </source>
</evidence>
<dbReference type="SMART" id="SM00316">
    <property type="entry name" value="S1"/>
    <property type="match status" value="1"/>
</dbReference>
<comment type="catalytic activity">
    <reaction evidence="1 8">
        <text>Exonucleolytic cleavage in the 3'- to 5'-direction to yield nucleoside 5'-phosphates.</text>
        <dbReference type="EC" id="3.1.13.1"/>
    </reaction>
</comment>
<evidence type="ECO:0000256" key="5">
    <source>
        <dbReference type="ARBA" id="ARBA00022801"/>
    </source>
</evidence>
<keyword evidence="3 8" id="KW-0963">Cytoplasm</keyword>
<keyword evidence="4 8" id="KW-0540">Nuclease</keyword>
<dbReference type="SUPFAM" id="SSF50249">
    <property type="entry name" value="Nucleic acid-binding proteins"/>
    <property type="match status" value="4"/>
</dbReference>
<dbReference type="InterPro" id="IPR050180">
    <property type="entry name" value="RNR_Ribonuclease"/>
</dbReference>
<evidence type="ECO:0000256" key="2">
    <source>
        <dbReference type="ARBA" id="ARBA00004496"/>
    </source>
</evidence>
<evidence type="ECO:0000313" key="10">
    <source>
        <dbReference type="EMBL" id="MER2493889.1"/>
    </source>
</evidence>
<dbReference type="InterPro" id="IPR011129">
    <property type="entry name" value="CSD"/>
</dbReference>
<evidence type="ECO:0000256" key="8">
    <source>
        <dbReference type="HAMAP-Rule" id="MF_01895"/>
    </source>
</evidence>
<comment type="subcellular location">
    <subcellularLocation>
        <location evidence="2 8">Cytoplasm</location>
    </subcellularLocation>
</comment>
<evidence type="ECO:0000256" key="3">
    <source>
        <dbReference type="ARBA" id="ARBA00022490"/>
    </source>
</evidence>
<dbReference type="Pfam" id="PF17876">
    <property type="entry name" value="CSD2"/>
    <property type="match status" value="1"/>
</dbReference>
<gene>
    <name evidence="8 10" type="primary">rnr</name>
    <name evidence="10" type="ORF">ABS311_18595</name>
</gene>
<organism evidence="10 11">
    <name type="scientific">Catenovulum sediminis</name>
    <dbReference type="NCBI Taxonomy" id="1740262"/>
    <lineage>
        <taxon>Bacteria</taxon>
        <taxon>Pseudomonadati</taxon>
        <taxon>Pseudomonadota</taxon>
        <taxon>Gammaproteobacteria</taxon>
        <taxon>Alteromonadales</taxon>
        <taxon>Alteromonadaceae</taxon>
        <taxon>Catenovulum</taxon>
    </lineage>
</organism>
<dbReference type="NCBIfam" id="TIGR02063">
    <property type="entry name" value="RNase_R"/>
    <property type="match status" value="1"/>
</dbReference>
<dbReference type="Pfam" id="PF08461">
    <property type="entry name" value="WHD_RNase_R"/>
    <property type="match status" value="1"/>
</dbReference>
<evidence type="ECO:0000259" key="9">
    <source>
        <dbReference type="PROSITE" id="PS50126"/>
    </source>
</evidence>
<dbReference type="NCBIfam" id="TIGR00358">
    <property type="entry name" value="3_prime_RNase"/>
    <property type="match status" value="1"/>
</dbReference>
<evidence type="ECO:0000313" key="11">
    <source>
        <dbReference type="Proteomes" id="UP001467690"/>
    </source>
</evidence>
<dbReference type="Pfam" id="PF00575">
    <property type="entry name" value="S1"/>
    <property type="match status" value="1"/>
</dbReference>
<accession>A0ABV1RLW7</accession>
<dbReference type="GO" id="GO:0008859">
    <property type="term" value="F:exoribonuclease II activity"/>
    <property type="evidence" value="ECO:0007669"/>
    <property type="project" value="UniProtKB-EC"/>
</dbReference>
<dbReference type="Gene3D" id="2.40.50.140">
    <property type="entry name" value="Nucleic acid-binding proteins"/>
    <property type="match status" value="2"/>
</dbReference>
<dbReference type="PROSITE" id="PS01175">
    <property type="entry name" value="RIBONUCLEASE_II"/>
    <property type="match status" value="1"/>
</dbReference>
<dbReference type="InterPro" id="IPR013668">
    <property type="entry name" value="RNase_R_HTH_12"/>
</dbReference>
<keyword evidence="6 8" id="KW-0269">Exonuclease</keyword>
<comment type="function">
    <text evidence="8">3'-5' exoribonuclease that releases 5'-nucleoside monophosphates and is involved in maturation of structured RNAs.</text>
</comment>
<dbReference type="Pfam" id="PF00773">
    <property type="entry name" value="RNB"/>
    <property type="match status" value="1"/>
</dbReference>
<reference evidence="10 11" key="1">
    <citation type="submission" date="2024-06" db="EMBL/GenBank/DDBJ databases">
        <authorList>
            <person name="Chen R.Y."/>
        </authorList>
    </citation>
    <scope>NUCLEOTIDE SEQUENCE [LARGE SCALE GENOMIC DNA]</scope>
    <source>
        <strain evidence="10 11">D2</strain>
    </source>
</reference>
<comment type="similarity">
    <text evidence="8">Belongs to the RNR ribonuclease family. RNase R subfamily.</text>
</comment>
<dbReference type="InterPro" id="IPR013223">
    <property type="entry name" value="RNase_B_OB_dom"/>
</dbReference>
<keyword evidence="5 8" id="KW-0378">Hydrolase</keyword>
<dbReference type="HAMAP" id="MF_01895">
    <property type="entry name" value="RNase_R"/>
    <property type="match status" value="1"/>
</dbReference>
<dbReference type="InterPro" id="IPR022966">
    <property type="entry name" value="RNase_II/R_CS"/>
</dbReference>
<dbReference type="PANTHER" id="PTHR23355:SF9">
    <property type="entry name" value="DIS3-LIKE EXONUCLEASE 2"/>
    <property type="match status" value="1"/>
</dbReference>
<evidence type="ECO:0000256" key="6">
    <source>
        <dbReference type="ARBA" id="ARBA00022839"/>
    </source>
</evidence>
<dbReference type="InterPro" id="IPR012340">
    <property type="entry name" value="NA-bd_OB-fold"/>
</dbReference>
<dbReference type="InterPro" id="IPR040476">
    <property type="entry name" value="CSD2"/>
</dbReference>
<comment type="caution">
    <text evidence="10">The sequence shown here is derived from an EMBL/GenBank/DDBJ whole genome shotgun (WGS) entry which is preliminary data.</text>
</comment>
<dbReference type="PANTHER" id="PTHR23355">
    <property type="entry name" value="RIBONUCLEASE"/>
    <property type="match status" value="1"/>
</dbReference>